<dbReference type="Proteomes" id="UP000475862">
    <property type="component" value="Unassembled WGS sequence"/>
</dbReference>
<dbReference type="Gene3D" id="2.20.25.240">
    <property type="match status" value="1"/>
</dbReference>
<keyword evidence="3" id="KW-0862">Zinc</keyword>
<evidence type="ECO:0000256" key="1">
    <source>
        <dbReference type="ARBA" id="ARBA00022723"/>
    </source>
</evidence>
<keyword evidence="1" id="KW-0479">Metal-binding</keyword>
<evidence type="ECO:0000313" key="5">
    <source>
        <dbReference type="EMBL" id="KAE9524780.1"/>
    </source>
</evidence>
<evidence type="ECO:0000256" key="3">
    <source>
        <dbReference type="ARBA" id="ARBA00022833"/>
    </source>
</evidence>
<feature type="domain" description="FLYWCH-type" evidence="4">
    <location>
        <begin position="9"/>
        <end position="63"/>
    </location>
</feature>
<protein>
    <recommendedName>
        <fullName evidence="4">FLYWCH-type domain-containing protein</fullName>
    </recommendedName>
</protein>
<keyword evidence="6" id="KW-1185">Reference proteome</keyword>
<dbReference type="OrthoDB" id="6578237at2759"/>
<organism evidence="5 6">
    <name type="scientific">Aphis glycines</name>
    <name type="common">Soybean aphid</name>
    <dbReference type="NCBI Taxonomy" id="307491"/>
    <lineage>
        <taxon>Eukaryota</taxon>
        <taxon>Metazoa</taxon>
        <taxon>Ecdysozoa</taxon>
        <taxon>Arthropoda</taxon>
        <taxon>Hexapoda</taxon>
        <taxon>Insecta</taxon>
        <taxon>Pterygota</taxon>
        <taxon>Neoptera</taxon>
        <taxon>Paraneoptera</taxon>
        <taxon>Hemiptera</taxon>
        <taxon>Sternorrhyncha</taxon>
        <taxon>Aphidomorpha</taxon>
        <taxon>Aphidoidea</taxon>
        <taxon>Aphididae</taxon>
        <taxon>Aphidini</taxon>
        <taxon>Aphis</taxon>
        <taxon>Aphis</taxon>
    </lineage>
</organism>
<dbReference type="EMBL" id="VYZN01000065">
    <property type="protein sequence ID" value="KAE9524780.1"/>
    <property type="molecule type" value="Genomic_DNA"/>
</dbReference>
<gene>
    <name evidence="5" type="ORF">AGLY_014830</name>
</gene>
<dbReference type="AlphaFoldDB" id="A0A6G0T2A5"/>
<reference evidence="5 6" key="1">
    <citation type="submission" date="2019-08" db="EMBL/GenBank/DDBJ databases">
        <title>The genome of the soybean aphid Biotype 1, its phylome, world population structure and adaptation to the North American continent.</title>
        <authorList>
            <person name="Giordano R."/>
            <person name="Donthu R.K."/>
            <person name="Hernandez A.G."/>
            <person name="Wright C.L."/>
            <person name="Zimin A.V."/>
        </authorList>
    </citation>
    <scope>NUCLEOTIDE SEQUENCE [LARGE SCALE GENOMIC DNA]</scope>
    <source>
        <tissue evidence="5">Whole aphids</tissue>
    </source>
</reference>
<evidence type="ECO:0000313" key="6">
    <source>
        <dbReference type="Proteomes" id="UP000475862"/>
    </source>
</evidence>
<dbReference type="InterPro" id="IPR007588">
    <property type="entry name" value="Znf_FLYWCH"/>
</dbReference>
<comment type="caution">
    <text evidence="5">The sequence shown here is derived from an EMBL/GenBank/DDBJ whole genome shotgun (WGS) entry which is preliminary data.</text>
</comment>
<name>A0A6G0T2A5_APHGL</name>
<keyword evidence="2" id="KW-0863">Zinc-finger</keyword>
<proteinExistence type="predicted"/>
<evidence type="ECO:0000256" key="2">
    <source>
        <dbReference type="ARBA" id="ARBA00022771"/>
    </source>
</evidence>
<evidence type="ECO:0000259" key="4">
    <source>
        <dbReference type="Pfam" id="PF04500"/>
    </source>
</evidence>
<dbReference type="Pfam" id="PF04500">
    <property type="entry name" value="FLYWCH"/>
    <property type="match status" value="1"/>
</dbReference>
<sequence length="426" mass="49285">MEEVVILKSGKKIICNGFAYTVNHNLSTSIRWKCSQRLSKKCPGILITSKGITNPRLIKDHSHAGDHNLTTVEKTKEDMNNRMKITTNKPCQVFSAVVSELPQNCLKSFSSEESIKRTLRNYRNRGIPPKPNSLAELTIKDEWAFYKNERFLLYDNKLNSNDRIIIFALDEGLKYLTEAHTWYCDGNFSLSPENFLQLCVFCVKKYDAFYFKEVFSVILKECDNRKFYPDPQIINLDFEQATINAAQCVLGEHVRIQDGLTFLPMNKVYDGMQYLKTVCTEEATEVLDYFDSTYVNDIYRKSGKGMAIKFKKNKPLFPLEIWNVHEATINGQHRTNNICESWNNRFTHLVGHAHPTVWKLISKMREELGVDRAKIALQELGEGIPTPKKRTGERLKNLCSRVAIDEISEEEFLINIGHCIRKRNKY</sequence>
<accession>A0A6G0T2A5</accession>
<dbReference type="GO" id="GO:0008270">
    <property type="term" value="F:zinc ion binding"/>
    <property type="evidence" value="ECO:0007669"/>
    <property type="project" value="UniProtKB-KW"/>
</dbReference>